<feature type="transmembrane region" description="Helical" evidence="9">
    <location>
        <begin position="42"/>
        <end position="67"/>
    </location>
</feature>
<feature type="transmembrane region" description="Helical" evidence="9">
    <location>
        <begin position="12"/>
        <end position="30"/>
    </location>
</feature>
<evidence type="ECO:0000313" key="11">
    <source>
        <dbReference type="Proteomes" id="UP000061227"/>
    </source>
</evidence>
<dbReference type="NCBIfam" id="TIGR00796">
    <property type="entry name" value="livcs"/>
    <property type="match status" value="1"/>
</dbReference>
<dbReference type="InterPro" id="IPR004685">
    <property type="entry name" value="Brnchd-chn_aa_trnsp_Livcs"/>
</dbReference>
<evidence type="ECO:0000256" key="4">
    <source>
        <dbReference type="ARBA" id="ARBA00022475"/>
    </source>
</evidence>
<feature type="transmembrane region" description="Helical" evidence="9">
    <location>
        <begin position="154"/>
        <end position="173"/>
    </location>
</feature>
<dbReference type="PANTHER" id="PTHR30588:SF0">
    <property type="entry name" value="BRANCHED-CHAIN AMINO ACID PERMEASE BRNQ"/>
    <property type="match status" value="1"/>
</dbReference>
<evidence type="ECO:0000256" key="3">
    <source>
        <dbReference type="ARBA" id="ARBA00022448"/>
    </source>
</evidence>
<evidence type="ECO:0000256" key="9">
    <source>
        <dbReference type="RuleBase" id="RU362122"/>
    </source>
</evidence>
<dbReference type="Proteomes" id="UP000061227">
    <property type="component" value="Unassembled WGS sequence"/>
</dbReference>
<sequence length="460" mass="49317">MSEKKLSKKQLLLLSSLIFGMFFGAGNLIFPVQLGQTAGHNWLPATLGFLVTGCLVPFLAMLAVSLTNSKSISDVAAPVAPWFGTLVLVVVHFTIGPLFGTPRTAATAFSMGVAPFVPAAYQQLAMLVFSAVFFSLAYFLTVKQSNLMKWIGKYLNPLFLVLLVLLLVLALVLPMGDLNQHTAAAYQSHAGFQGILDGYNTMDGLALLAFSVTAVYAVRNMGFEGHSVSKVLAKAGLLSIFWEALLYLALVLLGVSSLGKFSTAANGGTAFSQIVTHYTGNLGVLVTGVIVTLAVFTTAMGLFGSFAQDLHRAFPKVAYVWWLRVIAVGSFVTANAGLTNIVKWSVPVLMLLYPYALALISLGVLNKWVNQSPYLYRSVVAFVTVPAFLDALASSPLVSVSFVNNLVTGYHQYFPMAADGFGWVVPALVGAAFGLAWQLVAKRKTADSVEEETVLQEEMV</sequence>
<dbReference type="GO" id="GO:0015190">
    <property type="term" value="F:L-leucine transmembrane transporter activity"/>
    <property type="evidence" value="ECO:0007669"/>
    <property type="project" value="TreeGrafter"/>
</dbReference>
<gene>
    <name evidence="10" type="ORF">FPFC_070350</name>
</gene>
<dbReference type="GO" id="GO:0005886">
    <property type="term" value="C:plasma membrane"/>
    <property type="evidence" value="ECO:0007669"/>
    <property type="project" value="UniProtKB-SubCell"/>
</dbReference>
<keyword evidence="11" id="KW-1185">Reference proteome</keyword>
<accession>A0A3F3HAQ7</accession>
<dbReference type="OrthoDB" id="9783920at2"/>
<keyword evidence="6 9" id="KW-0029">Amino-acid transport</keyword>
<dbReference type="GO" id="GO:0015188">
    <property type="term" value="F:L-isoleucine transmembrane transporter activity"/>
    <property type="evidence" value="ECO:0007669"/>
    <property type="project" value="TreeGrafter"/>
</dbReference>
<feature type="transmembrane region" description="Helical" evidence="9">
    <location>
        <begin position="235"/>
        <end position="258"/>
    </location>
</feature>
<evidence type="ECO:0000256" key="1">
    <source>
        <dbReference type="ARBA" id="ARBA00004651"/>
    </source>
</evidence>
<keyword evidence="4" id="KW-1003">Cell membrane</keyword>
<proteinExistence type="inferred from homology"/>
<dbReference type="GO" id="GO:0005304">
    <property type="term" value="F:L-valine transmembrane transporter activity"/>
    <property type="evidence" value="ECO:0007669"/>
    <property type="project" value="TreeGrafter"/>
</dbReference>
<dbReference type="RefSeq" id="WP_059379191.1">
    <property type="nucleotide sequence ID" value="NZ_DF968069.1"/>
</dbReference>
<dbReference type="GO" id="GO:0015820">
    <property type="term" value="P:L-leucine transport"/>
    <property type="evidence" value="ECO:0007669"/>
    <property type="project" value="TreeGrafter"/>
</dbReference>
<feature type="transmembrane region" description="Helical" evidence="9">
    <location>
        <begin position="205"/>
        <end position="223"/>
    </location>
</feature>
<dbReference type="GO" id="GO:0015818">
    <property type="term" value="P:isoleucine transport"/>
    <property type="evidence" value="ECO:0007669"/>
    <property type="project" value="TreeGrafter"/>
</dbReference>
<dbReference type="Gene3D" id="1.20.1740.10">
    <property type="entry name" value="Amino acid/polyamine transporter I"/>
    <property type="match status" value="1"/>
</dbReference>
<dbReference type="EMBL" id="DF968069">
    <property type="protein sequence ID" value="GAP03419.1"/>
    <property type="molecule type" value="Genomic_DNA"/>
</dbReference>
<keyword evidence="3 9" id="KW-0813">Transport</keyword>
<feature type="transmembrane region" description="Helical" evidence="9">
    <location>
        <begin position="120"/>
        <end position="142"/>
    </location>
</feature>
<evidence type="ECO:0000256" key="7">
    <source>
        <dbReference type="ARBA" id="ARBA00022989"/>
    </source>
</evidence>
<keyword evidence="5 9" id="KW-0812">Transmembrane</keyword>
<keyword evidence="7 9" id="KW-1133">Transmembrane helix</keyword>
<feature type="transmembrane region" description="Helical" evidence="9">
    <location>
        <begin position="344"/>
        <end position="365"/>
    </location>
</feature>
<feature type="transmembrane region" description="Helical" evidence="9">
    <location>
        <begin position="79"/>
        <end position="100"/>
    </location>
</feature>
<evidence type="ECO:0000256" key="8">
    <source>
        <dbReference type="ARBA" id="ARBA00023136"/>
    </source>
</evidence>
<evidence type="ECO:0000256" key="5">
    <source>
        <dbReference type="ARBA" id="ARBA00022692"/>
    </source>
</evidence>
<evidence type="ECO:0000313" key="10">
    <source>
        <dbReference type="EMBL" id="GAP03419.1"/>
    </source>
</evidence>
<evidence type="ECO:0000256" key="2">
    <source>
        <dbReference type="ARBA" id="ARBA00008540"/>
    </source>
</evidence>
<feature type="transmembrane region" description="Helical" evidence="9">
    <location>
        <begin position="374"/>
        <end position="393"/>
    </location>
</feature>
<feature type="transmembrane region" description="Helical" evidence="9">
    <location>
        <begin position="413"/>
        <end position="437"/>
    </location>
</feature>
<comment type="similarity">
    <text evidence="2 9">Belongs to the branched chain amino acid transporter family.</text>
</comment>
<protein>
    <recommendedName>
        <fullName evidence="9">Branched-chain amino acid transport system carrier protein</fullName>
    </recommendedName>
</protein>
<feature type="transmembrane region" description="Helical" evidence="9">
    <location>
        <begin position="278"/>
        <end position="307"/>
    </location>
</feature>
<keyword evidence="8 9" id="KW-0472">Membrane</keyword>
<feature type="transmembrane region" description="Helical" evidence="9">
    <location>
        <begin position="319"/>
        <end position="338"/>
    </location>
</feature>
<dbReference type="PANTHER" id="PTHR30588">
    <property type="entry name" value="BRANCHED-CHAIN AMINO ACID TRANSPORT SYSTEM 2 CARRIER PROTEIN"/>
    <property type="match status" value="1"/>
</dbReference>
<organism evidence="10 11">
    <name type="scientific">Fructobacillus pseudoficulneus</name>
    <dbReference type="NCBI Taxonomy" id="220714"/>
    <lineage>
        <taxon>Bacteria</taxon>
        <taxon>Bacillati</taxon>
        <taxon>Bacillota</taxon>
        <taxon>Bacilli</taxon>
        <taxon>Lactobacillales</taxon>
        <taxon>Lactobacillaceae</taxon>
        <taxon>Fructobacillus</taxon>
    </lineage>
</organism>
<reference evidence="10 11" key="1">
    <citation type="journal article" date="2015" name="BMC Genomics">
        <title>Comparative genomics of Fructobacillus spp. and Leuconostoc spp. reveals niche-specific evolution of Fructobacillus spp.</title>
        <authorList>
            <person name="Endo A."/>
            <person name="Tanizawa Y."/>
            <person name="Tanaka N."/>
            <person name="Maeno S."/>
            <person name="Kumar H."/>
            <person name="Shiwa Y."/>
            <person name="Okada S."/>
            <person name="Yoshikawa H."/>
            <person name="Dicks L."/>
            <person name="Nakagawa J."/>
            <person name="Arita M."/>
        </authorList>
    </citation>
    <scope>NUCLEOTIDE SEQUENCE [LARGE SCALE GENOMIC DNA]</scope>
    <source>
        <strain evidence="10 11">DSM 15468</strain>
    </source>
</reference>
<name>A0A3F3HAQ7_9LACO</name>
<dbReference type="Pfam" id="PF05525">
    <property type="entry name" value="Branch_AA_trans"/>
    <property type="match status" value="1"/>
</dbReference>
<dbReference type="AlphaFoldDB" id="A0A3F3HAQ7"/>
<comment type="function">
    <text evidence="9">Component of the transport system for branched-chain amino acids.</text>
</comment>
<comment type="subcellular location">
    <subcellularLocation>
        <location evidence="1 9">Cell membrane</location>
        <topology evidence="1 9">Multi-pass membrane protein</topology>
    </subcellularLocation>
</comment>
<evidence type="ECO:0000256" key="6">
    <source>
        <dbReference type="ARBA" id="ARBA00022970"/>
    </source>
</evidence>